<dbReference type="AlphaFoldDB" id="A0A1N7CHZ9"/>
<name>A0A1N7CHZ9_9EURY</name>
<reference evidence="3" key="1">
    <citation type="submission" date="2017-01" db="EMBL/GenBank/DDBJ databases">
        <authorList>
            <person name="Varghese N."/>
            <person name="Submissions S."/>
        </authorList>
    </citation>
    <scope>NUCLEOTIDE SEQUENCE [LARGE SCALE GENOMIC DNA]</scope>
    <source>
        <strain evidence="3">CGMCC 1.7737</strain>
    </source>
</reference>
<dbReference type="Proteomes" id="UP000186914">
    <property type="component" value="Unassembled WGS sequence"/>
</dbReference>
<accession>A0A1N7CHZ9</accession>
<dbReference type="EMBL" id="FTNO01000003">
    <property type="protein sequence ID" value="SIR63241.1"/>
    <property type="molecule type" value="Genomic_DNA"/>
</dbReference>
<gene>
    <name evidence="2" type="ORF">SAMN05421858_3019</name>
</gene>
<sequence>MTEVDLTADDWQLVEQAQYDRNGRHDLTTAIITTIAAAEGVAPAELKDPVLYECVDVAAIEDSFFGPEVGGQNRDGVGTVAFRFGDYRIEVTNEGAIAVYAGTSA</sequence>
<evidence type="ECO:0000313" key="2">
    <source>
        <dbReference type="EMBL" id="SIR63241.1"/>
    </source>
</evidence>
<keyword evidence="3" id="KW-1185">Reference proteome</keyword>
<dbReference type="RefSeq" id="WP_076431000.1">
    <property type="nucleotide sequence ID" value="NZ_FTNO01000003.1"/>
</dbReference>
<dbReference type="Pfam" id="PF18545">
    <property type="entry name" value="HalOD1"/>
    <property type="match status" value="1"/>
</dbReference>
<dbReference type="InterPro" id="IPR040624">
    <property type="entry name" value="HalOD1"/>
</dbReference>
<dbReference type="OrthoDB" id="331383at2157"/>
<evidence type="ECO:0000313" key="3">
    <source>
        <dbReference type="Proteomes" id="UP000186914"/>
    </source>
</evidence>
<evidence type="ECO:0000259" key="1">
    <source>
        <dbReference type="Pfam" id="PF18545"/>
    </source>
</evidence>
<feature type="domain" description="Halobacterial output" evidence="1">
    <location>
        <begin position="25"/>
        <end position="100"/>
    </location>
</feature>
<protein>
    <recommendedName>
        <fullName evidence="1">Halobacterial output domain-containing protein</fullName>
    </recommendedName>
</protein>
<proteinExistence type="predicted"/>
<organism evidence="2 3">
    <name type="scientific">Haladaptatus litoreus</name>
    <dbReference type="NCBI Taxonomy" id="553468"/>
    <lineage>
        <taxon>Archaea</taxon>
        <taxon>Methanobacteriati</taxon>
        <taxon>Methanobacteriota</taxon>
        <taxon>Stenosarchaea group</taxon>
        <taxon>Halobacteria</taxon>
        <taxon>Halobacteriales</taxon>
        <taxon>Haladaptataceae</taxon>
        <taxon>Haladaptatus</taxon>
    </lineage>
</organism>